<name>A0A420JBZ9_9PEZI</name>
<comment type="caution">
    <text evidence="1">The sequence shown here is derived from an EMBL/GenBank/DDBJ whole genome shotgun (WGS) entry which is preliminary data.</text>
</comment>
<proteinExistence type="predicted"/>
<sequence length="253" mass="29109">MSKSEDAALLLPGTEEIEFKPWTLKEATDATSTEIAKYIEDRINVYVDDNIYGRELHALWSLDFKDFNIIEYKKTTPQTKALRDFLRSRNVLVPRTGQSIAVELLKSRLTQWQPMPDDCLHEVKENFRPIYPITKQYAISNSTLEILRLSIKNTFEGQEHQHMLLAKWNEISLQSVLNEQEGTKDVERALITLITNLRKIQSGLDQSFKNEPYLYSKLLTAYRGHPATRAACSIYSNNNSVTDLSNRLQANIA</sequence>
<accession>A0A420JBZ9</accession>
<dbReference type="EMBL" id="MCBS01011208">
    <property type="protein sequence ID" value="RKF84338.1"/>
    <property type="molecule type" value="Genomic_DNA"/>
</dbReference>
<evidence type="ECO:0000313" key="1">
    <source>
        <dbReference type="EMBL" id="RKF84338.1"/>
    </source>
</evidence>
<dbReference type="Proteomes" id="UP000285326">
    <property type="component" value="Unassembled WGS sequence"/>
</dbReference>
<evidence type="ECO:0000313" key="2">
    <source>
        <dbReference type="Proteomes" id="UP000285326"/>
    </source>
</evidence>
<organism evidence="1 2">
    <name type="scientific">Golovinomyces cichoracearum</name>
    <dbReference type="NCBI Taxonomy" id="62708"/>
    <lineage>
        <taxon>Eukaryota</taxon>
        <taxon>Fungi</taxon>
        <taxon>Dikarya</taxon>
        <taxon>Ascomycota</taxon>
        <taxon>Pezizomycotina</taxon>
        <taxon>Leotiomycetes</taxon>
        <taxon>Erysiphales</taxon>
        <taxon>Erysiphaceae</taxon>
        <taxon>Golovinomyces</taxon>
    </lineage>
</organism>
<protein>
    <submittedName>
        <fullName evidence="1">Uncharacterized protein</fullName>
    </submittedName>
</protein>
<dbReference type="AlphaFoldDB" id="A0A420JBZ9"/>
<feature type="non-terminal residue" evidence="1">
    <location>
        <position position="253"/>
    </location>
</feature>
<reference evidence="1 2" key="1">
    <citation type="journal article" date="2018" name="BMC Genomics">
        <title>Comparative genome analyses reveal sequence features reflecting distinct modes of host-adaptation between dicot and monocot powdery mildew.</title>
        <authorList>
            <person name="Wu Y."/>
            <person name="Ma X."/>
            <person name="Pan Z."/>
            <person name="Kale S.D."/>
            <person name="Song Y."/>
            <person name="King H."/>
            <person name="Zhang Q."/>
            <person name="Presley C."/>
            <person name="Deng X."/>
            <person name="Wei C.I."/>
            <person name="Xiao S."/>
        </authorList>
    </citation>
    <scope>NUCLEOTIDE SEQUENCE [LARGE SCALE GENOMIC DNA]</scope>
    <source>
        <strain evidence="1">UMSG1</strain>
    </source>
</reference>
<gene>
    <name evidence="1" type="ORF">GcM1_112005</name>
</gene>